<gene>
    <name evidence="1" type="ORF">ALEPTO_LOCUS7508</name>
</gene>
<comment type="caution">
    <text evidence="1">The sequence shown here is derived from an EMBL/GenBank/DDBJ whole genome shotgun (WGS) entry which is preliminary data.</text>
</comment>
<proteinExistence type="predicted"/>
<reference evidence="1" key="1">
    <citation type="submission" date="2021-06" db="EMBL/GenBank/DDBJ databases">
        <authorList>
            <person name="Kallberg Y."/>
            <person name="Tangrot J."/>
            <person name="Rosling A."/>
        </authorList>
    </citation>
    <scope>NUCLEOTIDE SEQUENCE</scope>
    <source>
        <strain evidence="1">FL130A</strain>
    </source>
</reference>
<organism evidence="1 2">
    <name type="scientific">Ambispora leptoticha</name>
    <dbReference type="NCBI Taxonomy" id="144679"/>
    <lineage>
        <taxon>Eukaryota</taxon>
        <taxon>Fungi</taxon>
        <taxon>Fungi incertae sedis</taxon>
        <taxon>Mucoromycota</taxon>
        <taxon>Glomeromycotina</taxon>
        <taxon>Glomeromycetes</taxon>
        <taxon>Archaeosporales</taxon>
        <taxon>Ambisporaceae</taxon>
        <taxon>Ambispora</taxon>
    </lineage>
</organism>
<dbReference type="AlphaFoldDB" id="A0A9N9G7K0"/>
<protein>
    <submittedName>
        <fullName evidence="1">1237_t:CDS:1</fullName>
    </submittedName>
</protein>
<evidence type="ECO:0000313" key="2">
    <source>
        <dbReference type="Proteomes" id="UP000789508"/>
    </source>
</evidence>
<dbReference type="Proteomes" id="UP000789508">
    <property type="component" value="Unassembled WGS sequence"/>
</dbReference>
<sequence length="77" mass="8311">DFGAKAGKAVETTLKFGIDTGKKLFSSLKKQEKPEVKPFQTSFPTMQQPVATANGYIIPQPEIIPIGPGQAASYIEE</sequence>
<accession>A0A9N9G7K0</accession>
<feature type="non-terminal residue" evidence="1">
    <location>
        <position position="1"/>
    </location>
</feature>
<dbReference type="EMBL" id="CAJVPS010003317">
    <property type="protein sequence ID" value="CAG8586496.1"/>
    <property type="molecule type" value="Genomic_DNA"/>
</dbReference>
<evidence type="ECO:0000313" key="1">
    <source>
        <dbReference type="EMBL" id="CAG8586496.1"/>
    </source>
</evidence>
<name>A0A9N9G7K0_9GLOM</name>
<keyword evidence="2" id="KW-1185">Reference proteome</keyword>